<keyword evidence="2" id="KW-0805">Transcription regulation</keyword>
<protein>
    <submittedName>
        <fullName evidence="6">CheY-like chemotaxis protein</fullName>
    </submittedName>
</protein>
<evidence type="ECO:0000313" key="7">
    <source>
        <dbReference type="Proteomes" id="UP001230207"/>
    </source>
</evidence>
<dbReference type="Proteomes" id="UP001230207">
    <property type="component" value="Unassembled WGS sequence"/>
</dbReference>
<feature type="modified residue" description="4-aspartylphosphate" evidence="4">
    <location>
        <position position="55"/>
    </location>
</feature>
<evidence type="ECO:0000256" key="2">
    <source>
        <dbReference type="ARBA" id="ARBA00023015"/>
    </source>
</evidence>
<dbReference type="InterPro" id="IPR011006">
    <property type="entry name" value="CheY-like_superfamily"/>
</dbReference>
<feature type="domain" description="Response regulatory" evidence="5">
    <location>
        <begin position="5"/>
        <end position="118"/>
    </location>
</feature>
<name>A0ABU0BL52_9HYPH</name>
<organism evidence="6 7">
    <name type="scientific">Pararhizobium capsulatum DSM 1112</name>
    <dbReference type="NCBI Taxonomy" id="1121113"/>
    <lineage>
        <taxon>Bacteria</taxon>
        <taxon>Pseudomonadati</taxon>
        <taxon>Pseudomonadota</taxon>
        <taxon>Alphaproteobacteria</taxon>
        <taxon>Hyphomicrobiales</taxon>
        <taxon>Rhizobiaceae</taxon>
        <taxon>Rhizobium/Agrobacterium group</taxon>
        <taxon>Pararhizobium</taxon>
    </lineage>
</organism>
<proteinExistence type="predicted"/>
<dbReference type="PANTHER" id="PTHR44591">
    <property type="entry name" value="STRESS RESPONSE REGULATOR PROTEIN 1"/>
    <property type="match status" value="1"/>
</dbReference>
<gene>
    <name evidence="6" type="ORF">QO002_001112</name>
</gene>
<dbReference type="InterPro" id="IPR050595">
    <property type="entry name" value="Bact_response_regulator"/>
</dbReference>
<comment type="caution">
    <text evidence="6">The sequence shown here is derived from an EMBL/GenBank/DDBJ whole genome shotgun (WGS) entry which is preliminary data.</text>
</comment>
<evidence type="ECO:0000313" key="6">
    <source>
        <dbReference type="EMBL" id="MDQ0318974.1"/>
    </source>
</evidence>
<dbReference type="InterPro" id="IPR001789">
    <property type="entry name" value="Sig_transdc_resp-reg_receiver"/>
</dbReference>
<dbReference type="SUPFAM" id="SSF52172">
    <property type="entry name" value="CheY-like"/>
    <property type="match status" value="1"/>
</dbReference>
<dbReference type="SMART" id="SM00448">
    <property type="entry name" value="REC"/>
    <property type="match status" value="1"/>
</dbReference>
<dbReference type="Pfam" id="PF00072">
    <property type="entry name" value="Response_reg"/>
    <property type="match status" value="1"/>
</dbReference>
<keyword evidence="1 4" id="KW-0597">Phosphoprotein</keyword>
<accession>A0ABU0BL52</accession>
<dbReference type="Gene3D" id="3.40.50.2300">
    <property type="match status" value="1"/>
</dbReference>
<evidence type="ECO:0000256" key="4">
    <source>
        <dbReference type="PROSITE-ProRule" id="PRU00169"/>
    </source>
</evidence>
<dbReference type="PROSITE" id="PS50110">
    <property type="entry name" value="RESPONSE_REGULATORY"/>
    <property type="match status" value="1"/>
</dbReference>
<reference evidence="6 7" key="1">
    <citation type="submission" date="2023-07" db="EMBL/GenBank/DDBJ databases">
        <title>Genomic Encyclopedia of Type Strains, Phase IV (KMG-IV): sequencing the most valuable type-strain genomes for metagenomic binning, comparative biology and taxonomic classification.</title>
        <authorList>
            <person name="Goeker M."/>
        </authorList>
    </citation>
    <scope>NUCLEOTIDE SEQUENCE [LARGE SCALE GENOMIC DNA]</scope>
    <source>
        <strain evidence="6 7">DSM 1112</strain>
    </source>
</reference>
<dbReference type="EMBL" id="JAUSVF010000001">
    <property type="protein sequence ID" value="MDQ0318974.1"/>
    <property type="molecule type" value="Genomic_DNA"/>
</dbReference>
<evidence type="ECO:0000256" key="3">
    <source>
        <dbReference type="ARBA" id="ARBA00023163"/>
    </source>
</evidence>
<evidence type="ECO:0000259" key="5">
    <source>
        <dbReference type="PROSITE" id="PS50110"/>
    </source>
</evidence>
<keyword evidence="3" id="KW-0804">Transcription</keyword>
<keyword evidence="7" id="KW-1185">Reference proteome</keyword>
<dbReference type="PANTHER" id="PTHR44591:SF3">
    <property type="entry name" value="RESPONSE REGULATORY DOMAIN-CONTAINING PROTEIN"/>
    <property type="match status" value="1"/>
</dbReference>
<sequence length="144" mass="15522">MYEHTVLVVEDDPLIRLTLSECLQDEGYAVVEAGNVLEAIAVLGKHDRIDAMVTDIDMPGSLNGLDLARLVRGCDSKTVIIVASGGQVVGPDELPDGGCFLAKPYRMADLFSILLHGISRPPRGHLEDTCTENLKPAPLARRST</sequence>
<evidence type="ECO:0000256" key="1">
    <source>
        <dbReference type="ARBA" id="ARBA00022553"/>
    </source>
</evidence>
<dbReference type="RefSeq" id="WP_307227483.1">
    <property type="nucleotide sequence ID" value="NZ_JAUSVF010000001.1"/>
</dbReference>